<dbReference type="AlphaFoldDB" id="A0A518D7I0"/>
<dbReference type="EC" id="3.1.-.-" evidence="6"/>
<keyword evidence="9" id="KW-1185">Reference proteome</keyword>
<accession>A0A518D7I0</accession>
<feature type="binding site" evidence="6">
    <location>
        <position position="6"/>
    </location>
    <ligand>
        <name>Mg(2+)</name>
        <dbReference type="ChEBI" id="CHEBI:18420"/>
    </ligand>
</feature>
<gene>
    <name evidence="8" type="primary">vapC_4</name>
    <name evidence="6" type="synonym">vapC</name>
    <name evidence="8" type="ORF">Pla175_07650</name>
</gene>
<name>A0A518D7I0_9BACT</name>
<dbReference type="InterPro" id="IPR002716">
    <property type="entry name" value="PIN_dom"/>
</dbReference>
<keyword evidence="3 6" id="KW-0479">Metal-binding</keyword>
<keyword evidence="1 6" id="KW-1277">Toxin-antitoxin system</keyword>
<comment type="function">
    <text evidence="6">Toxic component of a toxin-antitoxin (TA) system. An RNase.</text>
</comment>
<dbReference type="OrthoDB" id="9798446at2"/>
<keyword evidence="8" id="KW-0255">Endonuclease</keyword>
<proteinExistence type="inferred from homology"/>
<dbReference type="GO" id="GO:0016787">
    <property type="term" value="F:hydrolase activity"/>
    <property type="evidence" value="ECO:0007669"/>
    <property type="project" value="UniProtKB-KW"/>
</dbReference>
<evidence type="ECO:0000256" key="4">
    <source>
        <dbReference type="ARBA" id="ARBA00022801"/>
    </source>
</evidence>
<evidence type="ECO:0000256" key="6">
    <source>
        <dbReference type="HAMAP-Rule" id="MF_00265"/>
    </source>
</evidence>
<comment type="similarity">
    <text evidence="6">Belongs to the PINc/VapC protein family.</text>
</comment>
<keyword evidence="2 6" id="KW-0540">Nuclease</keyword>
<protein>
    <recommendedName>
        <fullName evidence="6">Ribonuclease VapC</fullName>
        <shortName evidence="6">RNase VapC</shortName>
        <ecNumber evidence="6">3.1.-.-</ecNumber>
    </recommendedName>
    <alternativeName>
        <fullName evidence="6">Toxin VapC</fullName>
    </alternativeName>
</protein>
<dbReference type="CDD" id="cd09873">
    <property type="entry name" value="PIN_Pae0151-like"/>
    <property type="match status" value="1"/>
</dbReference>
<comment type="cofactor">
    <cofactor evidence="6">
        <name>Mg(2+)</name>
        <dbReference type="ChEBI" id="CHEBI:18420"/>
    </cofactor>
</comment>
<dbReference type="GO" id="GO:0004519">
    <property type="term" value="F:endonuclease activity"/>
    <property type="evidence" value="ECO:0007669"/>
    <property type="project" value="UniProtKB-KW"/>
</dbReference>
<dbReference type="PANTHER" id="PTHR35901:SF1">
    <property type="entry name" value="EXONUCLEASE VAPC9"/>
    <property type="match status" value="1"/>
</dbReference>
<dbReference type="GO" id="GO:0000287">
    <property type="term" value="F:magnesium ion binding"/>
    <property type="evidence" value="ECO:0007669"/>
    <property type="project" value="UniProtKB-UniRule"/>
</dbReference>
<evidence type="ECO:0000256" key="1">
    <source>
        <dbReference type="ARBA" id="ARBA00022649"/>
    </source>
</evidence>
<dbReference type="InterPro" id="IPR051619">
    <property type="entry name" value="TypeII_TA_RNase_PINc/VapC"/>
</dbReference>
<dbReference type="RefSeq" id="WP_145281369.1">
    <property type="nucleotide sequence ID" value="NZ_CP036291.1"/>
</dbReference>
<dbReference type="Proteomes" id="UP000317429">
    <property type="component" value="Chromosome"/>
</dbReference>
<feature type="binding site" evidence="6">
    <location>
        <position position="100"/>
    </location>
    <ligand>
        <name>Mg(2+)</name>
        <dbReference type="ChEBI" id="CHEBI:18420"/>
    </ligand>
</feature>
<keyword evidence="6" id="KW-0800">Toxin</keyword>
<dbReference type="SUPFAM" id="SSF88723">
    <property type="entry name" value="PIN domain-like"/>
    <property type="match status" value="1"/>
</dbReference>
<dbReference type="GO" id="GO:0090729">
    <property type="term" value="F:toxin activity"/>
    <property type="evidence" value="ECO:0007669"/>
    <property type="project" value="UniProtKB-KW"/>
</dbReference>
<dbReference type="Gene3D" id="3.40.50.1010">
    <property type="entry name" value="5'-nuclease"/>
    <property type="match status" value="1"/>
</dbReference>
<dbReference type="InterPro" id="IPR029060">
    <property type="entry name" value="PIN-like_dom_sf"/>
</dbReference>
<keyword evidence="4 6" id="KW-0378">Hydrolase</keyword>
<dbReference type="InterPro" id="IPR022907">
    <property type="entry name" value="VapC_family"/>
</dbReference>
<evidence type="ECO:0000259" key="7">
    <source>
        <dbReference type="Pfam" id="PF01850"/>
    </source>
</evidence>
<evidence type="ECO:0000313" key="8">
    <source>
        <dbReference type="EMBL" id="QDU87405.1"/>
    </source>
</evidence>
<dbReference type="EMBL" id="CP036291">
    <property type="protein sequence ID" value="QDU87405.1"/>
    <property type="molecule type" value="Genomic_DNA"/>
</dbReference>
<dbReference type="GO" id="GO:0004540">
    <property type="term" value="F:RNA nuclease activity"/>
    <property type="evidence" value="ECO:0007669"/>
    <property type="project" value="InterPro"/>
</dbReference>
<dbReference type="Pfam" id="PF01850">
    <property type="entry name" value="PIN"/>
    <property type="match status" value="1"/>
</dbReference>
<evidence type="ECO:0000256" key="3">
    <source>
        <dbReference type="ARBA" id="ARBA00022723"/>
    </source>
</evidence>
<dbReference type="InterPro" id="IPR044153">
    <property type="entry name" value="PIN_Pae0151-like"/>
</dbReference>
<feature type="domain" description="PIN" evidence="7">
    <location>
        <begin position="4"/>
        <end position="126"/>
    </location>
</feature>
<dbReference type="HAMAP" id="MF_00265">
    <property type="entry name" value="VapC_Nob1"/>
    <property type="match status" value="1"/>
</dbReference>
<keyword evidence="5 6" id="KW-0460">Magnesium</keyword>
<reference evidence="8 9" key="1">
    <citation type="submission" date="2019-02" db="EMBL/GenBank/DDBJ databases">
        <title>Deep-cultivation of Planctomycetes and their phenomic and genomic characterization uncovers novel biology.</title>
        <authorList>
            <person name="Wiegand S."/>
            <person name="Jogler M."/>
            <person name="Boedeker C."/>
            <person name="Pinto D."/>
            <person name="Vollmers J."/>
            <person name="Rivas-Marin E."/>
            <person name="Kohn T."/>
            <person name="Peeters S.H."/>
            <person name="Heuer A."/>
            <person name="Rast P."/>
            <person name="Oberbeckmann S."/>
            <person name="Bunk B."/>
            <person name="Jeske O."/>
            <person name="Meyerdierks A."/>
            <person name="Storesund J.E."/>
            <person name="Kallscheuer N."/>
            <person name="Luecker S."/>
            <person name="Lage O.M."/>
            <person name="Pohl T."/>
            <person name="Merkel B.J."/>
            <person name="Hornburger P."/>
            <person name="Mueller R.-W."/>
            <person name="Bruemmer F."/>
            <person name="Labrenz M."/>
            <person name="Spormann A.M."/>
            <person name="Op den Camp H."/>
            <person name="Overmann J."/>
            <person name="Amann R."/>
            <person name="Jetten M.S.M."/>
            <person name="Mascher T."/>
            <person name="Medema M.H."/>
            <person name="Devos D.P."/>
            <person name="Kaster A.-K."/>
            <person name="Ovreas L."/>
            <person name="Rohde M."/>
            <person name="Galperin M.Y."/>
            <person name="Jogler C."/>
        </authorList>
    </citation>
    <scope>NUCLEOTIDE SEQUENCE [LARGE SCALE GENOMIC DNA]</scope>
    <source>
        <strain evidence="8 9">Pla175</strain>
    </source>
</reference>
<evidence type="ECO:0000256" key="2">
    <source>
        <dbReference type="ARBA" id="ARBA00022722"/>
    </source>
</evidence>
<sequence length="139" mass="15504">MPLIVDVSALAPLAFPDEDHHFAEAVVRELSRTDGLIPALFWFEIWNVLSVNVTRRDRLTEDRAIEFVTLLERLGLEVDPPPKSKELLALTFNYRITAYDAAYLELALRVDAPLATQDTDLLEAARASGGRLFLPPSSA</sequence>
<evidence type="ECO:0000313" key="9">
    <source>
        <dbReference type="Proteomes" id="UP000317429"/>
    </source>
</evidence>
<organism evidence="8 9">
    <name type="scientific">Pirellulimonas nuda</name>
    <dbReference type="NCBI Taxonomy" id="2528009"/>
    <lineage>
        <taxon>Bacteria</taxon>
        <taxon>Pseudomonadati</taxon>
        <taxon>Planctomycetota</taxon>
        <taxon>Planctomycetia</taxon>
        <taxon>Pirellulales</taxon>
        <taxon>Lacipirellulaceae</taxon>
        <taxon>Pirellulimonas</taxon>
    </lineage>
</organism>
<evidence type="ECO:0000256" key="5">
    <source>
        <dbReference type="ARBA" id="ARBA00022842"/>
    </source>
</evidence>
<dbReference type="PANTHER" id="PTHR35901">
    <property type="entry name" value="RIBONUCLEASE VAPC3"/>
    <property type="match status" value="1"/>
</dbReference>
<dbReference type="KEGG" id="pnd:Pla175_07650"/>